<proteinExistence type="predicted"/>
<name>A0A2H0V3K1_9BACT</name>
<dbReference type="AlphaFoldDB" id="A0A2H0V3K1"/>
<protein>
    <submittedName>
        <fullName evidence="1">Uncharacterized protein</fullName>
    </submittedName>
</protein>
<dbReference type="Proteomes" id="UP000229901">
    <property type="component" value="Unassembled WGS sequence"/>
</dbReference>
<reference evidence="2" key="1">
    <citation type="submission" date="2017-09" db="EMBL/GenBank/DDBJ databases">
        <title>Depth-based differentiation of microbial function through sediment-hosted aquifers and enrichment of novel symbionts in the deep terrestrial subsurface.</title>
        <authorList>
            <person name="Probst A.J."/>
            <person name="Ladd B."/>
            <person name="Jarett J.K."/>
            <person name="Geller-Mcgrath D.E."/>
            <person name="Sieber C.M.K."/>
            <person name="Emerson J.B."/>
            <person name="Anantharaman K."/>
            <person name="Thomas B.C."/>
            <person name="Malmstrom R."/>
            <person name="Stieglmeier M."/>
            <person name="Klingl A."/>
            <person name="Woyke T."/>
            <person name="Ryan C.M."/>
            <person name="Banfield J.F."/>
        </authorList>
    </citation>
    <scope>NUCLEOTIDE SEQUENCE [LARGE SCALE GENOMIC DNA]</scope>
</reference>
<accession>A0A2H0V3K1</accession>
<evidence type="ECO:0000313" key="2">
    <source>
        <dbReference type="Proteomes" id="UP000229901"/>
    </source>
</evidence>
<gene>
    <name evidence="1" type="ORF">COT97_05360</name>
</gene>
<sequence>MTEEKVTVRIGFLLHTYVGNDYYGQKLMIKEITNTPQMIFRFIAYFLDLLSRQKTIDNFKGTMDYPTESETFRTLKSWLGDAYLEIEDPEFYDTDPHVRVMQIFYNTEIADPDFPNFIF</sequence>
<dbReference type="EMBL" id="PFAP01000045">
    <property type="protein sequence ID" value="PIR93671.1"/>
    <property type="molecule type" value="Genomic_DNA"/>
</dbReference>
<evidence type="ECO:0000313" key="1">
    <source>
        <dbReference type="EMBL" id="PIR93671.1"/>
    </source>
</evidence>
<organism evidence="1 2">
    <name type="scientific">Candidatus Falkowbacteria bacterium CG10_big_fil_rev_8_21_14_0_10_39_11</name>
    <dbReference type="NCBI Taxonomy" id="1974565"/>
    <lineage>
        <taxon>Bacteria</taxon>
        <taxon>Candidatus Falkowiibacteriota</taxon>
    </lineage>
</organism>
<comment type="caution">
    <text evidence="1">The sequence shown here is derived from an EMBL/GenBank/DDBJ whole genome shotgun (WGS) entry which is preliminary data.</text>
</comment>